<reference evidence="1" key="2">
    <citation type="submission" date="2020-11" db="EMBL/GenBank/DDBJ databases">
        <authorList>
            <person name="McCartney M.A."/>
            <person name="Auch B."/>
            <person name="Kono T."/>
            <person name="Mallez S."/>
            <person name="Becker A."/>
            <person name="Gohl D.M."/>
            <person name="Silverstein K.A.T."/>
            <person name="Koren S."/>
            <person name="Bechman K.B."/>
            <person name="Herman A."/>
            <person name="Abrahante J.E."/>
            <person name="Garbe J."/>
        </authorList>
    </citation>
    <scope>NUCLEOTIDE SEQUENCE</scope>
    <source>
        <strain evidence="1">Duluth1</strain>
        <tissue evidence="1">Whole animal</tissue>
    </source>
</reference>
<sequence>MKSAVFIVVFDTMVTTINTYLRKCILPILVQPELTKFKSYSLLAKGQKSLWDGVVFCLYIIEDSNPIDFQVTRIMKLHRKIDHDWQMTLIDFQVTRKQPLIKEELCPSNPFPYSRALLGVYFKNHI</sequence>
<dbReference type="Proteomes" id="UP000828390">
    <property type="component" value="Unassembled WGS sequence"/>
</dbReference>
<dbReference type="EMBL" id="JAIWYP010000009">
    <property type="protein sequence ID" value="KAH3777386.1"/>
    <property type="molecule type" value="Genomic_DNA"/>
</dbReference>
<reference evidence="1" key="1">
    <citation type="journal article" date="2019" name="bioRxiv">
        <title>The Genome of the Zebra Mussel, Dreissena polymorpha: A Resource for Invasive Species Research.</title>
        <authorList>
            <person name="McCartney M.A."/>
            <person name="Auch B."/>
            <person name="Kono T."/>
            <person name="Mallez S."/>
            <person name="Zhang Y."/>
            <person name="Obille A."/>
            <person name="Becker A."/>
            <person name="Abrahante J.E."/>
            <person name="Garbe J."/>
            <person name="Badalamenti J.P."/>
            <person name="Herman A."/>
            <person name="Mangelson H."/>
            <person name="Liachko I."/>
            <person name="Sullivan S."/>
            <person name="Sone E.D."/>
            <person name="Koren S."/>
            <person name="Silverstein K.A.T."/>
            <person name="Beckman K.B."/>
            <person name="Gohl D.M."/>
        </authorList>
    </citation>
    <scope>NUCLEOTIDE SEQUENCE</scope>
    <source>
        <strain evidence="1">Duluth1</strain>
        <tissue evidence="1">Whole animal</tissue>
    </source>
</reference>
<comment type="caution">
    <text evidence="1">The sequence shown here is derived from an EMBL/GenBank/DDBJ whole genome shotgun (WGS) entry which is preliminary data.</text>
</comment>
<dbReference type="AlphaFoldDB" id="A0A9D4EF02"/>
<evidence type="ECO:0000313" key="2">
    <source>
        <dbReference type="Proteomes" id="UP000828390"/>
    </source>
</evidence>
<gene>
    <name evidence="1" type="ORF">DPMN_178828</name>
</gene>
<keyword evidence="2" id="KW-1185">Reference proteome</keyword>
<evidence type="ECO:0000313" key="1">
    <source>
        <dbReference type="EMBL" id="KAH3777386.1"/>
    </source>
</evidence>
<accession>A0A9D4EF02</accession>
<organism evidence="1 2">
    <name type="scientific">Dreissena polymorpha</name>
    <name type="common">Zebra mussel</name>
    <name type="synonym">Mytilus polymorpha</name>
    <dbReference type="NCBI Taxonomy" id="45954"/>
    <lineage>
        <taxon>Eukaryota</taxon>
        <taxon>Metazoa</taxon>
        <taxon>Spiralia</taxon>
        <taxon>Lophotrochozoa</taxon>
        <taxon>Mollusca</taxon>
        <taxon>Bivalvia</taxon>
        <taxon>Autobranchia</taxon>
        <taxon>Heteroconchia</taxon>
        <taxon>Euheterodonta</taxon>
        <taxon>Imparidentia</taxon>
        <taxon>Neoheterodontei</taxon>
        <taxon>Myida</taxon>
        <taxon>Dreissenoidea</taxon>
        <taxon>Dreissenidae</taxon>
        <taxon>Dreissena</taxon>
    </lineage>
</organism>
<protein>
    <submittedName>
        <fullName evidence="1">Uncharacterized protein</fullName>
    </submittedName>
</protein>
<name>A0A9D4EF02_DREPO</name>
<proteinExistence type="predicted"/>